<organism evidence="3 4">
    <name type="scientific">Plectus sambesii</name>
    <dbReference type="NCBI Taxonomy" id="2011161"/>
    <lineage>
        <taxon>Eukaryota</taxon>
        <taxon>Metazoa</taxon>
        <taxon>Ecdysozoa</taxon>
        <taxon>Nematoda</taxon>
        <taxon>Chromadorea</taxon>
        <taxon>Plectida</taxon>
        <taxon>Plectina</taxon>
        <taxon>Plectoidea</taxon>
        <taxon>Plectidae</taxon>
        <taxon>Plectus</taxon>
    </lineage>
</organism>
<accession>A0A914UZZ3</accession>
<dbReference type="GO" id="GO:0032502">
    <property type="term" value="P:developmental process"/>
    <property type="evidence" value="ECO:0007669"/>
    <property type="project" value="TreeGrafter"/>
</dbReference>
<dbReference type="GO" id="GO:0000981">
    <property type="term" value="F:DNA-binding transcription factor activity, RNA polymerase II-specific"/>
    <property type="evidence" value="ECO:0007669"/>
    <property type="project" value="TreeGrafter"/>
</dbReference>
<reference evidence="4" key="1">
    <citation type="submission" date="2022-11" db="UniProtKB">
        <authorList>
            <consortium name="WormBaseParasite"/>
        </authorList>
    </citation>
    <scope>IDENTIFICATION</scope>
</reference>
<proteinExistence type="predicted"/>
<dbReference type="GO" id="GO:0046983">
    <property type="term" value="F:protein dimerization activity"/>
    <property type="evidence" value="ECO:0007669"/>
    <property type="project" value="InterPro"/>
</dbReference>
<dbReference type="InterPro" id="IPR011598">
    <property type="entry name" value="bHLH_dom"/>
</dbReference>
<dbReference type="WBParaSite" id="PSAMB.scaffold1403size31945.g12972.t1">
    <property type="protein sequence ID" value="PSAMB.scaffold1403size31945.g12972.t1"/>
    <property type="gene ID" value="PSAMB.scaffold1403size31945.g12972"/>
</dbReference>
<dbReference type="SUPFAM" id="SSF47459">
    <property type="entry name" value="HLH, helix-loop-helix DNA-binding domain"/>
    <property type="match status" value="1"/>
</dbReference>
<dbReference type="AlphaFoldDB" id="A0A914UZZ3"/>
<evidence type="ECO:0000313" key="3">
    <source>
        <dbReference type="Proteomes" id="UP000887566"/>
    </source>
</evidence>
<sequence length="259" mass="28883">MSNNHIPPISELLRSAANTCEQVNDNASHVIFTMMPVDQSHKMPPLGAVDDLQQPSSPSAMNICCYERTFNEVEDATNAGDGRSAYYYDFNNGDEYNAGRMAPPNEALQWHGDGTSVGHGDEYCESPLSTDSGYINYAPLPCALTAAKSKSTKSCAKAAATPTGRAKKTRRRIPTPAQRKAANVRERRRMYNLNSAFDYLRKYVPTFAYEKSLSRIETLRLAISYIQFMSELVNRPDDEIIRKYANAAEEIQAKWSTST</sequence>
<feature type="region of interest" description="Disordered" evidence="1">
    <location>
        <begin position="157"/>
        <end position="182"/>
    </location>
</feature>
<dbReference type="InterPro" id="IPR050283">
    <property type="entry name" value="E-box_TF_Regulators"/>
</dbReference>
<dbReference type="Pfam" id="PF00010">
    <property type="entry name" value="HLH"/>
    <property type="match status" value="1"/>
</dbReference>
<keyword evidence="3" id="KW-1185">Reference proteome</keyword>
<dbReference type="SMART" id="SM00353">
    <property type="entry name" value="HLH"/>
    <property type="match status" value="1"/>
</dbReference>
<dbReference type="InterPro" id="IPR036638">
    <property type="entry name" value="HLH_DNA-bd_sf"/>
</dbReference>
<protein>
    <submittedName>
        <fullName evidence="4">BHLH domain-containing protein</fullName>
    </submittedName>
</protein>
<name>A0A914UZZ3_9BILA</name>
<evidence type="ECO:0000313" key="4">
    <source>
        <dbReference type="WBParaSite" id="PSAMB.scaffold1403size31945.g12972.t1"/>
    </source>
</evidence>
<evidence type="ECO:0000256" key="1">
    <source>
        <dbReference type="SAM" id="MobiDB-lite"/>
    </source>
</evidence>
<feature type="domain" description="BHLH" evidence="2">
    <location>
        <begin position="177"/>
        <end position="229"/>
    </location>
</feature>
<dbReference type="CDD" id="cd11415">
    <property type="entry name" value="bHLH_TS_FERD3L_NATO3"/>
    <property type="match status" value="1"/>
</dbReference>
<dbReference type="PROSITE" id="PS50888">
    <property type="entry name" value="BHLH"/>
    <property type="match status" value="1"/>
</dbReference>
<dbReference type="PANTHER" id="PTHR23349">
    <property type="entry name" value="BASIC HELIX-LOOP-HELIX TRANSCRIPTION FACTOR, TWIST"/>
    <property type="match status" value="1"/>
</dbReference>
<dbReference type="Proteomes" id="UP000887566">
    <property type="component" value="Unplaced"/>
</dbReference>
<evidence type="ECO:0000259" key="2">
    <source>
        <dbReference type="PROSITE" id="PS50888"/>
    </source>
</evidence>
<dbReference type="PANTHER" id="PTHR23349:SF63">
    <property type="entry name" value="FER3-LIKE PROTEIN"/>
    <property type="match status" value="1"/>
</dbReference>
<dbReference type="GO" id="GO:0000977">
    <property type="term" value="F:RNA polymerase II transcription regulatory region sequence-specific DNA binding"/>
    <property type="evidence" value="ECO:0007669"/>
    <property type="project" value="TreeGrafter"/>
</dbReference>
<dbReference type="Gene3D" id="4.10.280.10">
    <property type="entry name" value="Helix-loop-helix DNA-binding domain"/>
    <property type="match status" value="1"/>
</dbReference>